<feature type="compositionally biased region" description="Pro residues" evidence="6">
    <location>
        <begin position="220"/>
        <end position="244"/>
    </location>
</feature>
<dbReference type="SUPFAM" id="SSF57959">
    <property type="entry name" value="Leucine zipper domain"/>
    <property type="match status" value="1"/>
</dbReference>
<comment type="similarity">
    <text evidence="1">Belongs to the bZIP family. NFIL3 subfamily.</text>
</comment>
<dbReference type="PANTHER" id="PTHR15284">
    <property type="entry name" value="NUCLEAR FACTOR INTERLEUKIN-3-REGULATED PROTEIN"/>
    <property type="match status" value="1"/>
</dbReference>
<evidence type="ECO:0000313" key="8">
    <source>
        <dbReference type="EMBL" id="KAJ8371825.1"/>
    </source>
</evidence>
<sequence length="331" mass="36750">MPAPSCRGLTDLRQNPLTQEGSGMPALPIGRTGDQRTCSFPQTPNPRRPGDGSHRLHEVKSRKHSRETPHHERIKSLSPPQASGGGGGGRRRKRRRRRRRRRGVGGVTGLVRPGPRRRQEFTPEERKDASYWAKRQKNNESARRSRARRQASDVGLQRHLQALGEENTRLRAELLTLRHRFGLLAPHPHHALRLALPPRPPPHAPPPHPGAFWGARPGGEDPPPPLSTRPSAPPPRRCTPPPPWGGSSSTCEPRTLSWPLPPTRPGPASPPQPHPLTPARKARSKEESEGRPEPVPSRSTLSHTLRLKARGARGRPQPPLGRDPPWLYVSD</sequence>
<evidence type="ECO:0000256" key="4">
    <source>
        <dbReference type="ARBA" id="ARBA00023163"/>
    </source>
</evidence>
<dbReference type="SMART" id="SM00338">
    <property type="entry name" value="BRLZ"/>
    <property type="match status" value="1"/>
</dbReference>
<evidence type="ECO:0000259" key="7">
    <source>
        <dbReference type="PROSITE" id="PS50217"/>
    </source>
</evidence>
<accession>A0AAD7W180</accession>
<feature type="compositionally biased region" description="Polar residues" evidence="6">
    <location>
        <begin position="12"/>
        <end position="21"/>
    </location>
</feature>
<dbReference type="InterPro" id="IPR046347">
    <property type="entry name" value="bZIP_sf"/>
</dbReference>
<gene>
    <name evidence="8" type="ORF">AAFF_G00299650</name>
</gene>
<proteinExistence type="inferred from homology"/>
<protein>
    <recommendedName>
        <fullName evidence="7">BZIP domain-containing protein</fullName>
    </recommendedName>
</protein>
<feature type="region of interest" description="Disordered" evidence="6">
    <location>
        <begin position="1"/>
        <end position="156"/>
    </location>
</feature>
<feature type="compositionally biased region" description="Basic residues" evidence="6">
    <location>
        <begin position="89"/>
        <end position="103"/>
    </location>
</feature>
<dbReference type="Pfam" id="PF07716">
    <property type="entry name" value="bZIP_2"/>
    <property type="match status" value="1"/>
</dbReference>
<evidence type="ECO:0000313" key="9">
    <source>
        <dbReference type="Proteomes" id="UP001221898"/>
    </source>
</evidence>
<name>A0AAD7W180_9TELE</name>
<dbReference type="InterPro" id="IPR004827">
    <property type="entry name" value="bZIP"/>
</dbReference>
<keyword evidence="3" id="KW-0238">DNA-binding</keyword>
<keyword evidence="9" id="KW-1185">Reference proteome</keyword>
<dbReference type="PROSITE" id="PS50217">
    <property type="entry name" value="BZIP"/>
    <property type="match status" value="1"/>
</dbReference>
<dbReference type="PROSITE" id="PS00036">
    <property type="entry name" value="BZIP_BASIC"/>
    <property type="match status" value="1"/>
</dbReference>
<evidence type="ECO:0000256" key="6">
    <source>
        <dbReference type="SAM" id="MobiDB-lite"/>
    </source>
</evidence>
<dbReference type="GO" id="GO:0005634">
    <property type="term" value="C:nucleus"/>
    <property type="evidence" value="ECO:0007669"/>
    <property type="project" value="TreeGrafter"/>
</dbReference>
<dbReference type="GO" id="GO:0003677">
    <property type="term" value="F:DNA binding"/>
    <property type="evidence" value="ECO:0007669"/>
    <property type="project" value="UniProtKB-KW"/>
</dbReference>
<dbReference type="Gene3D" id="1.20.5.170">
    <property type="match status" value="1"/>
</dbReference>
<evidence type="ECO:0000256" key="1">
    <source>
        <dbReference type="ARBA" id="ARBA00006079"/>
    </source>
</evidence>
<dbReference type="GO" id="GO:0007623">
    <property type="term" value="P:circadian rhythm"/>
    <property type="evidence" value="ECO:0007669"/>
    <property type="project" value="TreeGrafter"/>
</dbReference>
<evidence type="ECO:0000256" key="5">
    <source>
        <dbReference type="ARBA" id="ARBA00023242"/>
    </source>
</evidence>
<dbReference type="InterPro" id="IPR047229">
    <property type="entry name" value="NFIL3-like"/>
</dbReference>
<evidence type="ECO:0000256" key="3">
    <source>
        <dbReference type="ARBA" id="ARBA00023125"/>
    </source>
</evidence>
<dbReference type="PANTHER" id="PTHR15284:SF6">
    <property type="entry name" value="HYPOTHETICAL LOC799271-RELATED"/>
    <property type="match status" value="1"/>
</dbReference>
<dbReference type="AlphaFoldDB" id="A0AAD7W180"/>
<feature type="compositionally biased region" description="Basic and acidic residues" evidence="6">
    <location>
        <begin position="48"/>
        <end position="59"/>
    </location>
</feature>
<feature type="domain" description="BZIP" evidence="7">
    <location>
        <begin position="128"/>
        <end position="178"/>
    </location>
</feature>
<keyword evidence="5" id="KW-0539">Nucleus</keyword>
<feature type="compositionally biased region" description="Pro residues" evidence="6">
    <location>
        <begin position="259"/>
        <end position="276"/>
    </location>
</feature>
<feature type="compositionally biased region" description="Pro residues" evidence="6">
    <location>
        <begin position="197"/>
        <end position="209"/>
    </location>
</feature>
<dbReference type="GO" id="GO:0003700">
    <property type="term" value="F:DNA-binding transcription factor activity"/>
    <property type="evidence" value="ECO:0007669"/>
    <property type="project" value="InterPro"/>
</dbReference>
<feature type="compositionally biased region" description="Basic and acidic residues" evidence="6">
    <location>
        <begin position="66"/>
        <end position="75"/>
    </location>
</feature>
<feature type="compositionally biased region" description="Basic and acidic residues" evidence="6">
    <location>
        <begin position="117"/>
        <end position="129"/>
    </location>
</feature>
<evidence type="ECO:0000256" key="2">
    <source>
        <dbReference type="ARBA" id="ARBA00023015"/>
    </source>
</evidence>
<feature type="region of interest" description="Disordered" evidence="6">
    <location>
        <begin position="194"/>
        <end position="331"/>
    </location>
</feature>
<keyword evidence="2" id="KW-0805">Transcription regulation</keyword>
<dbReference type="Proteomes" id="UP001221898">
    <property type="component" value="Unassembled WGS sequence"/>
</dbReference>
<comment type="caution">
    <text evidence="8">The sequence shown here is derived from an EMBL/GenBank/DDBJ whole genome shotgun (WGS) entry which is preliminary data.</text>
</comment>
<keyword evidence="4" id="KW-0804">Transcription</keyword>
<reference evidence="8" key="1">
    <citation type="journal article" date="2023" name="Science">
        <title>Genome structures resolve the early diversification of teleost fishes.</title>
        <authorList>
            <person name="Parey E."/>
            <person name="Louis A."/>
            <person name="Montfort J."/>
            <person name="Bouchez O."/>
            <person name="Roques C."/>
            <person name="Iampietro C."/>
            <person name="Lluch J."/>
            <person name="Castinel A."/>
            <person name="Donnadieu C."/>
            <person name="Desvignes T."/>
            <person name="Floi Bucao C."/>
            <person name="Jouanno E."/>
            <person name="Wen M."/>
            <person name="Mejri S."/>
            <person name="Dirks R."/>
            <person name="Jansen H."/>
            <person name="Henkel C."/>
            <person name="Chen W.J."/>
            <person name="Zahm M."/>
            <person name="Cabau C."/>
            <person name="Klopp C."/>
            <person name="Thompson A.W."/>
            <person name="Robinson-Rechavi M."/>
            <person name="Braasch I."/>
            <person name="Lecointre G."/>
            <person name="Bobe J."/>
            <person name="Postlethwait J.H."/>
            <person name="Berthelot C."/>
            <person name="Roest Crollius H."/>
            <person name="Guiguen Y."/>
        </authorList>
    </citation>
    <scope>NUCLEOTIDE SEQUENCE</scope>
    <source>
        <strain evidence="8">NC1722</strain>
    </source>
</reference>
<organism evidence="8 9">
    <name type="scientific">Aldrovandia affinis</name>
    <dbReference type="NCBI Taxonomy" id="143900"/>
    <lineage>
        <taxon>Eukaryota</taxon>
        <taxon>Metazoa</taxon>
        <taxon>Chordata</taxon>
        <taxon>Craniata</taxon>
        <taxon>Vertebrata</taxon>
        <taxon>Euteleostomi</taxon>
        <taxon>Actinopterygii</taxon>
        <taxon>Neopterygii</taxon>
        <taxon>Teleostei</taxon>
        <taxon>Notacanthiformes</taxon>
        <taxon>Halosauridae</taxon>
        <taxon>Aldrovandia</taxon>
    </lineage>
</organism>
<dbReference type="FunFam" id="1.20.5.170:FF:000025">
    <property type="entry name" value="nuclear factor interleukin-3-regulated protein-like"/>
    <property type="match status" value="1"/>
</dbReference>
<dbReference type="EMBL" id="JAINUG010000428">
    <property type="protein sequence ID" value="KAJ8371825.1"/>
    <property type="molecule type" value="Genomic_DNA"/>
</dbReference>